<dbReference type="Proteomes" id="UP001500454">
    <property type="component" value="Unassembled WGS sequence"/>
</dbReference>
<dbReference type="RefSeq" id="WP_345220406.1">
    <property type="nucleotide sequence ID" value="NZ_BAABHA010000001.1"/>
</dbReference>
<evidence type="ECO:0000313" key="1">
    <source>
        <dbReference type="EMBL" id="GAA4372089.1"/>
    </source>
</evidence>
<gene>
    <name evidence="1" type="ORF">GCM10023186_01190</name>
</gene>
<organism evidence="1 2">
    <name type="scientific">Hymenobacter koreensis</name>
    <dbReference type="NCBI Taxonomy" id="1084523"/>
    <lineage>
        <taxon>Bacteria</taxon>
        <taxon>Pseudomonadati</taxon>
        <taxon>Bacteroidota</taxon>
        <taxon>Cytophagia</taxon>
        <taxon>Cytophagales</taxon>
        <taxon>Hymenobacteraceae</taxon>
        <taxon>Hymenobacter</taxon>
    </lineage>
</organism>
<keyword evidence="2" id="KW-1185">Reference proteome</keyword>
<protein>
    <submittedName>
        <fullName evidence="1">Uncharacterized protein</fullName>
    </submittedName>
</protein>
<name>A0ABP8ITE6_9BACT</name>
<proteinExistence type="predicted"/>
<evidence type="ECO:0000313" key="2">
    <source>
        <dbReference type="Proteomes" id="UP001500454"/>
    </source>
</evidence>
<accession>A0ABP8ITE6</accession>
<comment type="caution">
    <text evidence="1">The sequence shown here is derived from an EMBL/GenBank/DDBJ whole genome shotgun (WGS) entry which is preliminary data.</text>
</comment>
<dbReference type="EMBL" id="BAABHA010000001">
    <property type="protein sequence ID" value="GAA4372089.1"/>
    <property type="molecule type" value="Genomic_DNA"/>
</dbReference>
<reference evidence="2" key="1">
    <citation type="journal article" date="2019" name="Int. J. Syst. Evol. Microbiol.">
        <title>The Global Catalogue of Microorganisms (GCM) 10K type strain sequencing project: providing services to taxonomists for standard genome sequencing and annotation.</title>
        <authorList>
            <consortium name="The Broad Institute Genomics Platform"/>
            <consortium name="The Broad Institute Genome Sequencing Center for Infectious Disease"/>
            <person name="Wu L."/>
            <person name="Ma J."/>
        </authorList>
    </citation>
    <scope>NUCLEOTIDE SEQUENCE [LARGE SCALE GENOMIC DNA]</scope>
    <source>
        <strain evidence="2">JCM 17924</strain>
    </source>
</reference>
<sequence length="179" mass="19628">MYPLPKASWCRNLALSCGLLVGMPLLAFRLEPPKPVRAAPSLTMRINGAPVAVDTVYSRIEVSTGPGKVLTLALARADARDEQGLTILVDEFKPVPATYRFKEILSGHVREAAYRVGEISAESMACGVNEGEVRVIAIDATRHIMMGTYRVVTCQTNVARSAAKKLVFEGSFWFPYEVR</sequence>